<reference evidence="2" key="1">
    <citation type="submission" date="2018-11" db="EMBL/GenBank/DDBJ databases">
        <authorList>
            <consortium name="Pathogen Informatics"/>
        </authorList>
    </citation>
    <scope>NUCLEOTIDE SEQUENCE</scope>
</reference>
<proteinExistence type="predicted"/>
<organism evidence="2 3">
    <name type="scientific">Protopolystoma xenopodis</name>
    <dbReference type="NCBI Taxonomy" id="117903"/>
    <lineage>
        <taxon>Eukaryota</taxon>
        <taxon>Metazoa</taxon>
        <taxon>Spiralia</taxon>
        <taxon>Lophotrochozoa</taxon>
        <taxon>Platyhelminthes</taxon>
        <taxon>Monogenea</taxon>
        <taxon>Polyopisthocotylea</taxon>
        <taxon>Polystomatidea</taxon>
        <taxon>Polystomatidae</taxon>
        <taxon>Protopolystoma</taxon>
    </lineage>
</organism>
<dbReference type="EMBL" id="CAAALY010262374">
    <property type="protein sequence ID" value="VEL39741.1"/>
    <property type="molecule type" value="Genomic_DNA"/>
</dbReference>
<sequence length="204" mass="22923">MLQGANPSGDPGCPSVARREVAPEADEPNSEEHNDVFFDALEESEFERFRVDEYNLFFSESGIYPKLNLFCCPPHYDGRYDTHTFTAPCLLLSTARGLSSDSPDTSRPLSSPLPSDNPPVSRICPIMARMMLARKHFFTKFDAMNDDQHLFESDFPLSLRPQLNTDGLGCQRRCDQLFCTVHTSQPQDNPTFGSEQVNSESAFT</sequence>
<evidence type="ECO:0000313" key="2">
    <source>
        <dbReference type="EMBL" id="VEL39741.1"/>
    </source>
</evidence>
<comment type="caution">
    <text evidence="2">The sequence shown here is derived from an EMBL/GenBank/DDBJ whole genome shotgun (WGS) entry which is preliminary data.</text>
</comment>
<evidence type="ECO:0000256" key="1">
    <source>
        <dbReference type="SAM" id="MobiDB-lite"/>
    </source>
</evidence>
<dbReference type="AlphaFoldDB" id="A0A3S5C753"/>
<keyword evidence="3" id="KW-1185">Reference proteome</keyword>
<protein>
    <submittedName>
        <fullName evidence="2">Uncharacterized protein</fullName>
    </submittedName>
</protein>
<accession>A0A3S5C753</accession>
<feature type="region of interest" description="Disordered" evidence="1">
    <location>
        <begin position="1"/>
        <end position="33"/>
    </location>
</feature>
<evidence type="ECO:0000313" key="3">
    <source>
        <dbReference type="Proteomes" id="UP000784294"/>
    </source>
</evidence>
<feature type="region of interest" description="Disordered" evidence="1">
    <location>
        <begin position="98"/>
        <end position="117"/>
    </location>
</feature>
<name>A0A3S5C753_9PLAT</name>
<dbReference type="Proteomes" id="UP000784294">
    <property type="component" value="Unassembled WGS sequence"/>
</dbReference>
<gene>
    <name evidence="2" type="ORF">PXEA_LOCUS33181</name>
</gene>